<reference evidence="1" key="1">
    <citation type="journal article" date="2015" name="Nature">
        <title>Complex archaea that bridge the gap between prokaryotes and eukaryotes.</title>
        <authorList>
            <person name="Spang A."/>
            <person name="Saw J.H."/>
            <person name="Jorgensen S.L."/>
            <person name="Zaremba-Niedzwiedzka K."/>
            <person name="Martijn J."/>
            <person name="Lind A.E."/>
            <person name="van Eijk R."/>
            <person name="Schleper C."/>
            <person name="Guy L."/>
            <person name="Ettema T.J."/>
        </authorList>
    </citation>
    <scope>NUCLEOTIDE SEQUENCE</scope>
</reference>
<dbReference type="EMBL" id="LAZR01015731">
    <property type="protein sequence ID" value="KKM07607.1"/>
    <property type="molecule type" value="Genomic_DNA"/>
</dbReference>
<dbReference type="AlphaFoldDB" id="A0A0F9HWV8"/>
<accession>A0A0F9HWV8</accession>
<evidence type="ECO:0000313" key="1">
    <source>
        <dbReference type="EMBL" id="KKM07607.1"/>
    </source>
</evidence>
<name>A0A0F9HWV8_9ZZZZ</name>
<organism evidence="1">
    <name type="scientific">marine sediment metagenome</name>
    <dbReference type="NCBI Taxonomy" id="412755"/>
    <lineage>
        <taxon>unclassified sequences</taxon>
        <taxon>metagenomes</taxon>
        <taxon>ecological metagenomes</taxon>
    </lineage>
</organism>
<protein>
    <submittedName>
        <fullName evidence="1">Uncharacterized protein</fullName>
    </submittedName>
</protein>
<comment type="caution">
    <text evidence="1">The sequence shown here is derived from an EMBL/GenBank/DDBJ whole genome shotgun (WGS) entry which is preliminary data.</text>
</comment>
<proteinExistence type="predicted"/>
<gene>
    <name evidence="1" type="ORF">LCGC14_1732200</name>
</gene>
<sequence length="148" mass="16392">MPDSARYGYTRAVCPLIFPVSGISGNYLADLGSLPWVVERAKVVQWLQKILEKLPDKKHGELHTYYKRMCRERQNLFLSLRPPGVLPDNNGSECAIRNVNPGSVGCDCDSENDANICVQDEKGSNVALICSDKKWIVVDDGPCNHGNS</sequence>